<sequence>MARTARSGDSGASGPGLIAFVDETGDRGFSERSSETFSMTAFLVPRERQNQMRATAAGLRAHIGTSSPLHWVDHFKQKHSARRELAADMLAAIPDVRVVHVVVHKDTAGADEELLRSGETFYNHCCRLILELVAHAAAAWPGGPRRASVKFGHVRHLDHADTVAYLDLVRAGAPQVPWHLLHWPPTWHGTAAYDGLQLADLHCGFLNNALTGAPDDRACASYLISCAAQVPRHAGSGHVLGHGVRLLGDESFLTKRVWWTDLTG</sequence>
<gene>
    <name evidence="1" type="ORF">ACFP3U_09375</name>
</gene>
<evidence type="ECO:0000313" key="1">
    <source>
        <dbReference type="EMBL" id="MFC5663192.1"/>
    </source>
</evidence>
<reference evidence="2" key="1">
    <citation type="journal article" date="2019" name="Int. J. Syst. Evol. Microbiol.">
        <title>The Global Catalogue of Microorganisms (GCM) 10K type strain sequencing project: providing services to taxonomists for standard genome sequencing and annotation.</title>
        <authorList>
            <consortium name="The Broad Institute Genomics Platform"/>
            <consortium name="The Broad Institute Genome Sequencing Center for Infectious Disease"/>
            <person name="Wu L."/>
            <person name="Ma J."/>
        </authorList>
    </citation>
    <scope>NUCLEOTIDE SEQUENCE [LARGE SCALE GENOMIC DNA]</scope>
    <source>
        <strain evidence="2">CGMCC 4.1437</strain>
    </source>
</reference>
<organism evidence="1 2">
    <name type="scientific">Kitasatospora misakiensis</name>
    <dbReference type="NCBI Taxonomy" id="67330"/>
    <lineage>
        <taxon>Bacteria</taxon>
        <taxon>Bacillati</taxon>
        <taxon>Actinomycetota</taxon>
        <taxon>Actinomycetes</taxon>
        <taxon>Kitasatosporales</taxon>
        <taxon>Streptomycetaceae</taxon>
        <taxon>Kitasatospora</taxon>
    </lineage>
</organism>
<keyword evidence="2" id="KW-1185">Reference proteome</keyword>
<dbReference type="Proteomes" id="UP001595975">
    <property type="component" value="Unassembled WGS sequence"/>
</dbReference>
<dbReference type="EMBL" id="JBHSOF010000008">
    <property type="protein sequence ID" value="MFC5663192.1"/>
    <property type="molecule type" value="Genomic_DNA"/>
</dbReference>
<comment type="caution">
    <text evidence="1">The sequence shown here is derived from an EMBL/GenBank/DDBJ whole genome shotgun (WGS) entry which is preliminary data.</text>
</comment>
<accession>A0ABW0WY32</accession>
<protein>
    <submittedName>
        <fullName evidence="1">DUF3800 domain-containing protein</fullName>
    </submittedName>
</protein>
<dbReference type="RefSeq" id="WP_380224842.1">
    <property type="nucleotide sequence ID" value="NZ_JBHSOF010000008.1"/>
</dbReference>
<proteinExistence type="predicted"/>
<dbReference type="Pfam" id="PF12686">
    <property type="entry name" value="DUF3800"/>
    <property type="match status" value="1"/>
</dbReference>
<name>A0ABW0WY32_9ACTN</name>
<evidence type="ECO:0000313" key="2">
    <source>
        <dbReference type="Proteomes" id="UP001595975"/>
    </source>
</evidence>
<dbReference type="InterPro" id="IPR024524">
    <property type="entry name" value="DUF3800"/>
</dbReference>